<dbReference type="PRINTS" id="PR00237">
    <property type="entry name" value="GPCRRHODOPSN"/>
</dbReference>
<evidence type="ECO:0000256" key="10">
    <source>
        <dbReference type="RuleBase" id="RU000688"/>
    </source>
</evidence>
<dbReference type="Proteomes" id="UP000770717">
    <property type="component" value="Unassembled WGS sequence"/>
</dbReference>
<evidence type="ECO:0000256" key="4">
    <source>
        <dbReference type="ARBA" id="ARBA00022725"/>
    </source>
</evidence>
<dbReference type="Gene3D" id="1.20.1070.10">
    <property type="entry name" value="Rhodopsin 7-helix transmembrane proteins"/>
    <property type="match status" value="1"/>
</dbReference>
<feature type="domain" description="G-protein coupled receptors family 1 profile" evidence="12">
    <location>
        <begin position="39"/>
        <end position="288"/>
    </location>
</feature>
<keyword evidence="6 10" id="KW-0297">G-protein coupled receptor</keyword>
<evidence type="ECO:0000256" key="2">
    <source>
        <dbReference type="ARBA" id="ARBA00022475"/>
    </source>
</evidence>
<evidence type="ECO:0000256" key="9">
    <source>
        <dbReference type="ARBA" id="ARBA00023224"/>
    </source>
</evidence>
<comment type="similarity">
    <text evidence="10">Belongs to the G-protein coupled receptor 1 family.</text>
</comment>
<feature type="transmembrane region" description="Helical" evidence="11">
    <location>
        <begin position="99"/>
        <end position="118"/>
    </location>
</feature>
<organism evidence="13 14">
    <name type="scientific">Eleutherodactylus coqui</name>
    <name type="common">Puerto Rican coqui</name>
    <dbReference type="NCBI Taxonomy" id="57060"/>
    <lineage>
        <taxon>Eukaryota</taxon>
        <taxon>Metazoa</taxon>
        <taxon>Chordata</taxon>
        <taxon>Craniata</taxon>
        <taxon>Vertebrata</taxon>
        <taxon>Euteleostomi</taxon>
        <taxon>Amphibia</taxon>
        <taxon>Batrachia</taxon>
        <taxon>Anura</taxon>
        <taxon>Neobatrachia</taxon>
        <taxon>Hyloidea</taxon>
        <taxon>Eleutherodactylidae</taxon>
        <taxon>Eleutherodactylinae</taxon>
        <taxon>Eleutherodactylus</taxon>
        <taxon>Eleutherodactylus</taxon>
    </lineage>
</organism>
<keyword evidence="3 10" id="KW-0812">Transmembrane</keyword>
<dbReference type="OrthoDB" id="9899662at2759"/>
<dbReference type="EMBL" id="WNTK01000006">
    <property type="protein sequence ID" value="KAG9481930.1"/>
    <property type="molecule type" value="Genomic_DNA"/>
</dbReference>
<evidence type="ECO:0000256" key="6">
    <source>
        <dbReference type="ARBA" id="ARBA00023040"/>
    </source>
</evidence>
<dbReference type="Pfam" id="PF13853">
    <property type="entry name" value="7tm_4"/>
    <property type="match status" value="1"/>
</dbReference>
<keyword evidence="5 11" id="KW-1133">Transmembrane helix</keyword>
<keyword evidence="14" id="KW-1185">Reference proteome</keyword>
<keyword evidence="4 11" id="KW-0552">Olfaction</keyword>
<keyword evidence="11" id="KW-0716">Sensory transduction</keyword>
<evidence type="ECO:0000313" key="14">
    <source>
        <dbReference type="Proteomes" id="UP000770717"/>
    </source>
</evidence>
<keyword evidence="8 10" id="KW-0675">Receptor</keyword>
<evidence type="ECO:0000256" key="8">
    <source>
        <dbReference type="ARBA" id="ARBA00023170"/>
    </source>
</evidence>
<dbReference type="SUPFAM" id="SSF81321">
    <property type="entry name" value="Family A G protein-coupled receptor-like"/>
    <property type="match status" value="1"/>
</dbReference>
<name>A0A8J6F7G7_ELECQ</name>
<evidence type="ECO:0000256" key="5">
    <source>
        <dbReference type="ARBA" id="ARBA00022989"/>
    </source>
</evidence>
<evidence type="ECO:0000313" key="13">
    <source>
        <dbReference type="EMBL" id="KAG9481930.1"/>
    </source>
</evidence>
<evidence type="ECO:0000256" key="1">
    <source>
        <dbReference type="ARBA" id="ARBA00004651"/>
    </source>
</evidence>
<evidence type="ECO:0000256" key="7">
    <source>
        <dbReference type="ARBA" id="ARBA00023136"/>
    </source>
</evidence>
<dbReference type="GO" id="GO:0004984">
    <property type="term" value="F:olfactory receptor activity"/>
    <property type="evidence" value="ECO:0007669"/>
    <property type="project" value="InterPro"/>
</dbReference>
<feature type="transmembrane region" description="Helical" evidence="11">
    <location>
        <begin position="195"/>
        <end position="223"/>
    </location>
</feature>
<dbReference type="CDD" id="cd13954">
    <property type="entry name" value="7tmA_OR"/>
    <property type="match status" value="1"/>
</dbReference>
<feature type="transmembrane region" description="Helical" evidence="11">
    <location>
        <begin position="130"/>
        <end position="148"/>
    </location>
</feature>
<sequence length="315" mass="35850">MQNETWDSDFTLIGFSYLQNQRFILFLIFFLLYLLTVLGNTITILIIVLDLNLHTPMYLFIGQLSFLDICNTCVTIPKMLINVITKERSISYTSCVTQLYMFTSLSSTECALLAVMAYDRYLAICNPLHYMEIMSSWVCMALAFAPWLTGFLQSSVHTVFTFQLSFCNPKIVDGFFCEVPSLLKLSCSATYFNEIMLFCIGTLFSLSPFLWTFVSYTLILVTILQLPSSESKGKAFSTCGSHLGVVSLFYGAAMIVYFRPTSSYSLHMSRLMSVFYTLLTPLLNPVIYSLKNNEIKGAMQKIFNIKKLNKKEIKS</sequence>
<keyword evidence="9 10" id="KW-0807">Transducer</keyword>
<dbReference type="PANTHER" id="PTHR26452">
    <property type="entry name" value="OLFACTORY RECEPTOR"/>
    <property type="match status" value="1"/>
</dbReference>
<evidence type="ECO:0000259" key="12">
    <source>
        <dbReference type="PROSITE" id="PS50262"/>
    </source>
</evidence>
<dbReference type="PROSITE" id="PS00237">
    <property type="entry name" value="G_PROTEIN_RECEP_F1_1"/>
    <property type="match status" value="1"/>
</dbReference>
<dbReference type="InterPro" id="IPR000725">
    <property type="entry name" value="Olfact_rcpt"/>
</dbReference>
<dbReference type="FunFam" id="1.20.1070.10:FF:000015">
    <property type="entry name" value="Olfactory receptor"/>
    <property type="match status" value="1"/>
</dbReference>
<dbReference type="InterPro" id="IPR017452">
    <property type="entry name" value="GPCR_Rhodpsn_7TM"/>
</dbReference>
<dbReference type="PROSITE" id="PS50262">
    <property type="entry name" value="G_PROTEIN_RECEP_F1_2"/>
    <property type="match status" value="1"/>
</dbReference>
<dbReference type="InterPro" id="IPR050516">
    <property type="entry name" value="Olfactory_GPCR"/>
</dbReference>
<accession>A0A8J6F7G7</accession>
<keyword evidence="2 11" id="KW-1003">Cell membrane</keyword>
<evidence type="ECO:0000256" key="11">
    <source>
        <dbReference type="RuleBase" id="RU363047"/>
    </source>
</evidence>
<protein>
    <recommendedName>
        <fullName evidence="11">Olfactory receptor</fullName>
    </recommendedName>
</protein>
<feature type="transmembrane region" description="Helical" evidence="11">
    <location>
        <begin position="235"/>
        <end position="258"/>
    </location>
</feature>
<proteinExistence type="inferred from homology"/>
<evidence type="ECO:0000256" key="3">
    <source>
        <dbReference type="ARBA" id="ARBA00022692"/>
    </source>
</evidence>
<reference evidence="13" key="1">
    <citation type="thesis" date="2020" institute="ProQuest LLC" country="789 East Eisenhower Parkway, Ann Arbor, MI, USA">
        <title>Comparative Genomics and Chromosome Evolution.</title>
        <authorList>
            <person name="Mudd A.B."/>
        </authorList>
    </citation>
    <scope>NUCLEOTIDE SEQUENCE</scope>
    <source>
        <strain evidence="13">HN-11 Male</strain>
        <tissue evidence="13">Kidney and liver</tissue>
    </source>
</reference>
<dbReference type="GO" id="GO:0004930">
    <property type="term" value="F:G protein-coupled receptor activity"/>
    <property type="evidence" value="ECO:0007669"/>
    <property type="project" value="UniProtKB-KW"/>
</dbReference>
<dbReference type="PRINTS" id="PR00245">
    <property type="entry name" value="OLFACTORYR"/>
</dbReference>
<feature type="transmembrane region" description="Helical" evidence="11">
    <location>
        <begin position="270"/>
        <end position="290"/>
    </location>
</feature>
<keyword evidence="7 11" id="KW-0472">Membrane</keyword>
<feature type="transmembrane region" description="Helical" evidence="11">
    <location>
        <begin position="23"/>
        <end position="49"/>
    </location>
</feature>
<comment type="caution">
    <text evidence="13">The sequence shown here is derived from an EMBL/GenBank/DDBJ whole genome shotgun (WGS) entry which is preliminary data.</text>
</comment>
<dbReference type="AlphaFoldDB" id="A0A8J6F7G7"/>
<comment type="subcellular location">
    <subcellularLocation>
        <location evidence="1 11">Cell membrane</location>
        <topology evidence="1 11">Multi-pass membrane protein</topology>
    </subcellularLocation>
</comment>
<dbReference type="GO" id="GO:0005886">
    <property type="term" value="C:plasma membrane"/>
    <property type="evidence" value="ECO:0007669"/>
    <property type="project" value="UniProtKB-SubCell"/>
</dbReference>
<gene>
    <name evidence="13" type="ORF">GDO78_010912</name>
</gene>
<dbReference type="InterPro" id="IPR000276">
    <property type="entry name" value="GPCR_Rhodpsn"/>
</dbReference>